<feature type="region of interest" description="Disordered" evidence="1">
    <location>
        <begin position="1"/>
        <end position="29"/>
    </location>
</feature>
<evidence type="ECO:0000313" key="3">
    <source>
        <dbReference type="Proteomes" id="UP000800039"/>
    </source>
</evidence>
<evidence type="ECO:0000313" key="2">
    <source>
        <dbReference type="EMBL" id="KAF1847186.1"/>
    </source>
</evidence>
<reference evidence="2" key="1">
    <citation type="submission" date="2020-01" db="EMBL/GenBank/DDBJ databases">
        <authorList>
            <consortium name="DOE Joint Genome Institute"/>
            <person name="Haridas S."/>
            <person name="Albert R."/>
            <person name="Binder M."/>
            <person name="Bloem J."/>
            <person name="Labutti K."/>
            <person name="Salamov A."/>
            <person name="Andreopoulos B."/>
            <person name="Baker S.E."/>
            <person name="Barry K."/>
            <person name="Bills G."/>
            <person name="Bluhm B.H."/>
            <person name="Cannon C."/>
            <person name="Castanera R."/>
            <person name="Culley D.E."/>
            <person name="Daum C."/>
            <person name="Ezra D."/>
            <person name="Gonzalez J.B."/>
            <person name="Henrissat B."/>
            <person name="Kuo A."/>
            <person name="Liang C."/>
            <person name="Lipzen A."/>
            <person name="Lutzoni F."/>
            <person name="Magnuson J."/>
            <person name="Mondo S."/>
            <person name="Nolan M."/>
            <person name="Ohm R."/>
            <person name="Pangilinan J."/>
            <person name="Park H.-J."/>
            <person name="Ramirez L."/>
            <person name="Alfaro M."/>
            <person name="Sun H."/>
            <person name="Tritt A."/>
            <person name="Yoshinaga Y."/>
            <person name="Zwiers L.-H."/>
            <person name="Turgeon B.G."/>
            <person name="Goodwin S.B."/>
            <person name="Spatafora J.W."/>
            <person name="Crous P.W."/>
            <person name="Grigoriev I.V."/>
        </authorList>
    </citation>
    <scope>NUCLEOTIDE SEQUENCE</scope>
    <source>
        <strain evidence="2">CBS 394.84</strain>
    </source>
</reference>
<sequence>MRWLENPRPAPPPPSIHRTPSGRGNNPVVQNRSVVYIKAKKMMQDRATDQGLTVSTRSSSRRALYKPSGNQSFHTRQSNSSSKRSATQLSLCKQLATLLRILRNYIKQLLRLTGSKLPRPPPSQRAKSKPIPPPPVSLDPKTRKTECREVNSSGRKLDAHIDKPLPPMPRAFSHSGSIESLYSVPTCSVPPMPPPPPPLKSNLKARDEDASTQQQEINNYMNRAVVMQDSTHWVPPTVAGPSDPTREMRMWSDWKEKLERRNMEYDGMMAPRSGEWFMRWCEGGEGWISVGAEGN</sequence>
<accession>A0A9P4GKU3</accession>
<protein>
    <submittedName>
        <fullName evidence="2">Uncharacterized protein</fullName>
    </submittedName>
</protein>
<dbReference type="Proteomes" id="UP000800039">
    <property type="component" value="Unassembled WGS sequence"/>
</dbReference>
<keyword evidence="3" id="KW-1185">Reference proteome</keyword>
<organism evidence="2 3">
    <name type="scientific">Cucurbitaria berberidis CBS 394.84</name>
    <dbReference type="NCBI Taxonomy" id="1168544"/>
    <lineage>
        <taxon>Eukaryota</taxon>
        <taxon>Fungi</taxon>
        <taxon>Dikarya</taxon>
        <taxon>Ascomycota</taxon>
        <taxon>Pezizomycotina</taxon>
        <taxon>Dothideomycetes</taxon>
        <taxon>Pleosporomycetidae</taxon>
        <taxon>Pleosporales</taxon>
        <taxon>Pleosporineae</taxon>
        <taxon>Cucurbitariaceae</taxon>
        <taxon>Cucurbitaria</taxon>
    </lineage>
</organism>
<feature type="region of interest" description="Disordered" evidence="1">
    <location>
        <begin position="113"/>
        <end position="166"/>
    </location>
</feature>
<name>A0A9P4GKU3_9PLEO</name>
<feature type="compositionally biased region" description="Polar residues" evidence="1">
    <location>
        <begin position="68"/>
        <end position="86"/>
    </location>
</feature>
<evidence type="ECO:0000256" key="1">
    <source>
        <dbReference type="SAM" id="MobiDB-lite"/>
    </source>
</evidence>
<dbReference type="GeneID" id="63855763"/>
<proteinExistence type="predicted"/>
<gene>
    <name evidence="2" type="ORF">K460DRAFT_54860</name>
</gene>
<feature type="compositionally biased region" description="Basic and acidic residues" evidence="1">
    <location>
        <begin position="140"/>
        <end position="163"/>
    </location>
</feature>
<dbReference type="EMBL" id="ML976615">
    <property type="protein sequence ID" value="KAF1847186.1"/>
    <property type="molecule type" value="Genomic_DNA"/>
</dbReference>
<feature type="region of interest" description="Disordered" evidence="1">
    <location>
        <begin position="45"/>
        <end position="86"/>
    </location>
</feature>
<dbReference type="RefSeq" id="XP_040789749.1">
    <property type="nucleotide sequence ID" value="XM_040938507.1"/>
</dbReference>
<dbReference type="AlphaFoldDB" id="A0A9P4GKU3"/>
<comment type="caution">
    <text evidence="2">The sequence shown here is derived from an EMBL/GenBank/DDBJ whole genome shotgun (WGS) entry which is preliminary data.</text>
</comment>